<keyword evidence="2" id="KW-0378">Hydrolase</keyword>
<protein>
    <submittedName>
        <fullName evidence="2">Nudix-Like Hydrolase</fullName>
    </submittedName>
</protein>
<dbReference type="PANTHER" id="PTHR23114">
    <property type="entry name" value="M7GPPPN-MRNA HYDROLASE"/>
    <property type="match status" value="1"/>
</dbReference>
<organism evidence="2">
    <name type="scientific">Florenciella sp. virus SA2</name>
    <dbReference type="NCBI Taxonomy" id="3240092"/>
    <lineage>
        <taxon>Viruses</taxon>
    </lineage>
</organism>
<dbReference type="InterPro" id="IPR000086">
    <property type="entry name" value="NUDIX_hydrolase_dom"/>
</dbReference>
<dbReference type="EMBL" id="PP542043">
    <property type="protein sequence ID" value="XDO02120.1"/>
    <property type="molecule type" value="Genomic_DNA"/>
</dbReference>
<accession>A0AB39JE21</accession>
<reference evidence="2" key="1">
    <citation type="submission" date="2024-03" db="EMBL/GenBank/DDBJ databases">
        <title>Eukaryotic viruses encode the ribosomal protein eL40.</title>
        <authorList>
            <person name="Thomy J."/>
            <person name="Schvarcz C.R."/>
            <person name="McBeain K.A."/>
            <person name="Edwards K.F."/>
            <person name="Steward G.F."/>
        </authorList>
    </citation>
    <scope>NUCLEOTIDE SEQUENCE</scope>
    <source>
        <strain evidence="2">FloV-SA2</strain>
    </source>
</reference>
<proteinExistence type="predicted"/>
<gene>
    <name evidence="2" type="ORF">FloV-SA2_00301</name>
</gene>
<dbReference type="Gene3D" id="3.90.79.10">
    <property type="entry name" value="Nucleoside Triphosphate Pyrophosphohydrolase"/>
    <property type="match status" value="1"/>
</dbReference>
<dbReference type="InterPro" id="IPR015797">
    <property type="entry name" value="NUDIX_hydrolase-like_dom_sf"/>
</dbReference>
<evidence type="ECO:0000259" key="1">
    <source>
        <dbReference type="PROSITE" id="PS51462"/>
    </source>
</evidence>
<dbReference type="SUPFAM" id="SSF55811">
    <property type="entry name" value="Nudix"/>
    <property type="match status" value="1"/>
</dbReference>
<sequence>MNYNNKYNWKSKNICNNCGIQGHLFFSCKRPIMSFGIICYRINLKNQIEYLLVRRKDSLGYVDFLRGKYNIFNDFYIKQLIKEMTKTEINNIMNYKYTDLWYKLWNNTSEKYDDKNVEKYNYIKEQKDYLLNYDVSNCWHEPEWGFPKGRRNPNENDYECSIREFQEETGYSKAHLIIIKNVGFIEEIFTGSNAKSYKHKYYLCKMNYENTLCETNFQKEEIGDLKWFSYEDCLSKIRDYNYEKKEIIKNINLLINNNL</sequence>
<dbReference type="PANTHER" id="PTHR23114:SF17">
    <property type="entry name" value="M7GPPPN-MRNA HYDROLASE"/>
    <property type="match status" value="1"/>
</dbReference>
<feature type="domain" description="Nudix hydrolase" evidence="1">
    <location>
        <begin position="30"/>
        <end position="252"/>
    </location>
</feature>
<dbReference type="GO" id="GO:0000290">
    <property type="term" value="P:deadenylation-dependent decapping of nuclear-transcribed mRNA"/>
    <property type="evidence" value="ECO:0007669"/>
    <property type="project" value="TreeGrafter"/>
</dbReference>
<dbReference type="PROSITE" id="PS51257">
    <property type="entry name" value="PROKAR_LIPOPROTEIN"/>
    <property type="match status" value="1"/>
</dbReference>
<dbReference type="PROSITE" id="PS51462">
    <property type="entry name" value="NUDIX"/>
    <property type="match status" value="1"/>
</dbReference>
<name>A0AB39JE21_9VIRU</name>
<evidence type="ECO:0000313" key="2">
    <source>
        <dbReference type="EMBL" id="XDO02120.1"/>
    </source>
</evidence>
<dbReference type="GO" id="GO:0016787">
    <property type="term" value="F:hydrolase activity"/>
    <property type="evidence" value="ECO:0007669"/>
    <property type="project" value="UniProtKB-KW"/>
</dbReference>
<dbReference type="Pfam" id="PF00293">
    <property type="entry name" value="NUDIX"/>
    <property type="match status" value="1"/>
</dbReference>